<sequence length="253" mass="27373">MICALNNVFINKVAVVNSHSLPHLLLLPGLLHDARVWQHQTAGLANIAHVSVGDLTKATSIAGMAASVLSRAPAGAFALAGLSMGGYVALEMMRQAPERITGLALLDTSARTDTPTTRENRYAAVQSAQTHFQQVVDELIPKQLLPAHFDDVWLVNLIHSMANDLGEQVFSRQQHAMAKRINSFPFLHLIRCPSLVLCGREDGITPIGLHQEMVNEIPGAGLIIVNDSGHLSVLEQPLRVNEALSQWLAGVAR</sequence>
<dbReference type="InterPro" id="IPR029058">
    <property type="entry name" value="AB_hydrolase_fold"/>
</dbReference>
<feature type="domain" description="AB hydrolase-1" evidence="1">
    <location>
        <begin position="24"/>
        <end position="243"/>
    </location>
</feature>
<gene>
    <name evidence="2" type="ORF">CBP51_05670</name>
</gene>
<proteinExistence type="predicted"/>
<keyword evidence="3" id="KW-1185">Reference proteome</keyword>
<dbReference type="AlphaFoldDB" id="A0A266QAW0"/>
<comment type="caution">
    <text evidence="2">The sequence shown here is derived from an EMBL/GenBank/DDBJ whole genome shotgun (WGS) entry which is preliminary data.</text>
</comment>
<keyword evidence="2" id="KW-0378">Hydrolase</keyword>
<evidence type="ECO:0000313" key="3">
    <source>
        <dbReference type="Proteomes" id="UP000216101"/>
    </source>
</evidence>
<dbReference type="PRINTS" id="PR00111">
    <property type="entry name" value="ABHYDROLASE"/>
</dbReference>
<evidence type="ECO:0000259" key="1">
    <source>
        <dbReference type="Pfam" id="PF12697"/>
    </source>
</evidence>
<dbReference type="Proteomes" id="UP000216101">
    <property type="component" value="Unassembled WGS sequence"/>
</dbReference>
<organism evidence="2 3">
    <name type="scientific">Cellvibrio mixtus</name>
    <dbReference type="NCBI Taxonomy" id="39650"/>
    <lineage>
        <taxon>Bacteria</taxon>
        <taxon>Pseudomonadati</taxon>
        <taxon>Pseudomonadota</taxon>
        <taxon>Gammaproteobacteria</taxon>
        <taxon>Cellvibrionales</taxon>
        <taxon>Cellvibrionaceae</taxon>
        <taxon>Cellvibrio</taxon>
    </lineage>
</organism>
<protein>
    <submittedName>
        <fullName evidence="2">Alpha/beta hydrolase</fullName>
    </submittedName>
</protein>
<dbReference type="EMBL" id="NHNI01000001">
    <property type="protein sequence ID" value="OZY86511.1"/>
    <property type="molecule type" value="Genomic_DNA"/>
</dbReference>
<dbReference type="Pfam" id="PF12697">
    <property type="entry name" value="Abhydrolase_6"/>
    <property type="match status" value="1"/>
</dbReference>
<dbReference type="InterPro" id="IPR000073">
    <property type="entry name" value="AB_hydrolase_1"/>
</dbReference>
<dbReference type="PANTHER" id="PTHR43798">
    <property type="entry name" value="MONOACYLGLYCEROL LIPASE"/>
    <property type="match status" value="1"/>
</dbReference>
<reference evidence="3" key="1">
    <citation type="submission" date="2017-05" db="EMBL/GenBank/DDBJ databases">
        <authorList>
            <person name="Barney B.M."/>
        </authorList>
    </citation>
    <scope>NUCLEOTIDE SEQUENCE [LARGE SCALE GENOMIC DNA]</scope>
    <source>
        <strain evidence="3">PSBB022</strain>
    </source>
</reference>
<dbReference type="InterPro" id="IPR050266">
    <property type="entry name" value="AB_hydrolase_sf"/>
</dbReference>
<dbReference type="GO" id="GO:0016787">
    <property type="term" value="F:hydrolase activity"/>
    <property type="evidence" value="ECO:0007669"/>
    <property type="project" value="UniProtKB-KW"/>
</dbReference>
<dbReference type="PANTHER" id="PTHR43798:SF29">
    <property type="entry name" value="AB HYDROLASE-1 DOMAIN-CONTAINING PROTEIN"/>
    <property type="match status" value="1"/>
</dbReference>
<accession>A0A266QAW0</accession>
<dbReference type="Gene3D" id="3.40.50.1820">
    <property type="entry name" value="alpha/beta hydrolase"/>
    <property type="match status" value="1"/>
</dbReference>
<evidence type="ECO:0000313" key="2">
    <source>
        <dbReference type="EMBL" id="OZY86511.1"/>
    </source>
</evidence>
<dbReference type="SUPFAM" id="SSF53474">
    <property type="entry name" value="alpha/beta-Hydrolases"/>
    <property type="match status" value="1"/>
</dbReference>
<name>A0A266QAW0_9GAMM</name>